<evidence type="ECO:0000256" key="1">
    <source>
        <dbReference type="SAM" id="Phobius"/>
    </source>
</evidence>
<feature type="transmembrane region" description="Helical" evidence="1">
    <location>
        <begin position="171"/>
        <end position="188"/>
    </location>
</feature>
<dbReference type="PANTHER" id="PTHR31610">
    <property type="entry name" value="SLR0360 PROTEIN"/>
    <property type="match status" value="1"/>
</dbReference>
<name>A0A1G9PVA5_9FIRM</name>
<feature type="transmembrane region" description="Helical" evidence="1">
    <location>
        <begin position="113"/>
        <end position="134"/>
    </location>
</feature>
<feature type="transmembrane region" description="Helical" evidence="1">
    <location>
        <begin position="418"/>
        <end position="434"/>
    </location>
</feature>
<accession>A0A1G9PVA5</accession>
<feature type="transmembrane region" description="Helical" evidence="1">
    <location>
        <begin position="378"/>
        <end position="398"/>
    </location>
</feature>
<feature type="transmembrane region" description="Helical" evidence="1">
    <location>
        <begin position="351"/>
        <end position="371"/>
    </location>
</feature>
<keyword evidence="3" id="KW-1185">Reference proteome</keyword>
<organism evidence="2 3">
    <name type="scientific">Halarsenatibacter silvermanii</name>
    <dbReference type="NCBI Taxonomy" id="321763"/>
    <lineage>
        <taxon>Bacteria</taxon>
        <taxon>Bacillati</taxon>
        <taxon>Bacillota</taxon>
        <taxon>Clostridia</taxon>
        <taxon>Halanaerobiales</taxon>
        <taxon>Halarsenatibacteraceae</taxon>
        <taxon>Halarsenatibacter</taxon>
    </lineage>
</organism>
<proteinExistence type="predicted"/>
<dbReference type="OrthoDB" id="3320984at2"/>
<keyword evidence="1" id="KW-0472">Membrane</keyword>
<feature type="transmembrane region" description="Helical" evidence="1">
    <location>
        <begin position="465"/>
        <end position="488"/>
    </location>
</feature>
<protein>
    <submittedName>
        <fullName evidence="2">Putative MFS transporter, AGZA family, xanthine/uracil permease</fullName>
    </submittedName>
</protein>
<feature type="transmembrane region" description="Helical" evidence="1">
    <location>
        <begin position="38"/>
        <end position="59"/>
    </location>
</feature>
<feature type="transmembrane region" description="Helical" evidence="1">
    <location>
        <begin position="146"/>
        <end position="165"/>
    </location>
</feature>
<feature type="transmembrane region" description="Helical" evidence="1">
    <location>
        <begin position="200"/>
        <end position="221"/>
    </location>
</feature>
<sequence>MPAVDYPLFKAEDVDGFFALFQNNLANFAVISITMIELGYPAGIVFGRVIPGAAIAVLFGNLYYSRMARQLAEKEGREDVTALSYGISTPVMFIYLFGIMGPALEFANGDAELAWKIGVGACFLGGVLEALGSIFGPWIRRNLPRAAMLGALAGVAFTLIGSEMFFTTYEMPIVGLLVMGIIIIGLIAKKKMPYNIPASLFAIIVGTLLAYLFGAADLAAVGEGMEQLGIYPFLPTSAPLTGSTELFTAATAFLAVIIPIQLYNLLETMNNVEAMASCGDDYSVKRCQLVDGLGTIAGSFFGGVFPTTVYIASTGAKQMNAGRGYSILNGIVFAIAALLGLIGAISEIIPLPVIAPILVFVGIVMVAQAFVSVPSRHAPAVVVAMFPVVADFIVTNFHGLNPEEFGEMFPAAEALSEGAMFAALVWGAFTVFVIDRKWKKAVSTLVIGFLLSGFGFMHAPELGTYFAEGITLGYLVLGVMIYLFSLYYDRNPEKEEEPLYCEIDINEL</sequence>
<dbReference type="Proteomes" id="UP000199476">
    <property type="component" value="Unassembled WGS sequence"/>
</dbReference>
<feature type="transmembrane region" description="Helical" evidence="1">
    <location>
        <begin position="441"/>
        <end position="459"/>
    </location>
</feature>
<feature type="transmembrane region" description="Helical" evidence="1">
    <location>
        <begin position="80"/>
        <end position="101"/>
    </location>
</feature>
<reference evidence="2 3" key="1">
    <citation type="submission" date="2016-10" db="EMBL/GenBank/DDBJ databases">
        <authorList>
            <person name="de Groot N.N."/>
        </authorList>
    </citation>
    <scope>NUCLEOTIDE SEQUENCE [LARGE SCALE GENOMIC DNA]</scope>
    <source>
        <strain evidence="2 3">SLAS-1</strain>
    </source>
</reference>
<dbReference type="EMBL" id="FNGO01000014">
    <property type="protein sequence ID" value="SDM02684.1"/>
    <property type="molecule type" value="Genomic_DNA"/>
</dbReference>
<dbReference type="AlphaFoldDB" id="A0A1G9PVA5"/>
<feature type="transmembrane region" description="Helical" evidence="1">
    <location>
        <begin position="327"/>
        <end position="345"/>
    </location>
</feature>
<dbReference type="PANTHER" id="PTHR31610:SF0">
    <property type="entry name" value="SLC26A_SULP TRANSPORTER DOMAIN-CONTAINING PROTEIN"/>
    <property type="match status" value="1"/>
</dbReference>
<dbReference type="RefSeq" id="WP_089760648.1">
    <property type="nucleotide sequence ID" value="NZ_FNGO01000014.1"/>
</dbReference>
<gene>
    <name evidence="2" type="ORF">SAMN04488692_11448</name>
</gene>
<feature type="transmembrane region" description="Helical" evidence="1">
    <location>
        <begin position="246"/>
        <end position="266"/>
    </location>
</feature>
<keyword evidence="1" id="KW-1133">Transmembrane helix</keyword>
<dbReference type="STRING" id="321763.SAMN04488692_11448"/>
<evidence type="ECO:0000313" key="3">
    <source>
        <dbReference type="Proteomes" id="UP000199476"/>
    </source>
</evidence>
<evidence type="ECO:0000313" key="2">
    <source>
        <dbReference type="EMBL" id="SDM02684.1"/>
    </source>
</evidence>
<keyword evidence="1" id="KW-0812">Transmembrane</keyword>